<feature type="region of interest" description="Disordered" evidence="1">
    <location>
        <begin position="77"/>
        <end position="103"/>
    </location>
</feature>
<protein>
    <submittedName>
        <fullName evidence="2">Uncharacterized protein</fullName>
    </submittedName>
</protein>
<evidence type="ECO:0000313" key="3">
    <source>
        <dbReference type="Proteomes" id="UP000026961"/>
    </source>
</evidence>
<evidence type="ECO:0000313" key="2">
    <source>
        <dbReference type="EnsemblPlants" id="OGLUM04G07410.1"/>
    </source>
</evidence>
<reference evidence="2" key="2">
    <citation type="submission" date="2018-05" db="EMBL/GenBank/DDBJ databases">
        <title>OgluRS3 (Oryza glumaepatula Reference Sequence Version 3).</title>
        <authorList>
            <person name="Zhang J."/>
            <person name="Kudrna D."/>
            <person name="Lee S."/>
            <person name="Talag J."/>
            <person name="Welchert J."/>
            <person name="Wing R.A."/>
        </authorList>
    </citation>
    <scope>NUCLEOTIDE SEQUENCE [LARGE SCALE GENOMIC DNA]</scope>
</reference>
<evidence type="ECO:0000256" key="1">
    <source>
        <dbReference type="SAM" id="MobiDB-lite"/>
    </source>
</evidence>
<accession>A0A0D9ZIY0</accession>
<feature type="compositionally biased region" description="Basic and acidic residues" evidence="1">
    <location>
        <begin position="92"/>
        <end position="101"/>
    </location>
</feature>
<proteinExistence type="predicted"/>
<dbReference type="Proteomes" id="UP000026961">
    <property type="component" value="Chromosome 4"/>
</dbReference>
<dbReference type="AlphaFoldDB" id="A0A0D9ZIY0"/>
<sequence length="226" mass="23944">MLGHRCQTVVVVPARLEASCNGRIQRCCPGDSAQGRGGSGKGAGSGGSSSPFRSAPSPFLELLPFFVGTTGQRGKLRRPKQRCPVTGSPLAEHGKEADGWRDGGGLGQFSWDERWDEASWWGVAANGGALVWLGGGQALPMLVWWLLSWWVTNYLKGCSSLKASLIGSPSGIELAARPPRAVPPRMDQALGILPCADPSSVTMEDRGGGGCGASDDCRRQGWLIRR</sequence>
<dbReference type="EnsemblPlants" id="OGLUM04G07410.1">
    <property type="protein sequence ID" value="OGLUM04G07410.1"/>
    <property type="gene ID" value="OGLUM04G07410"/>
</dbReference>
<feature type="compositionally biased region" description="Gly residues" evidence="1">
    <location>
        <begin position="35"/>
        <end position="47"/>
    </location>
</feature>
<dbReference type="HOGENOM" id="CLU_1226466_0_0_1"/>
<name>A0A0D9ZIY0_9ORYZ</name>
<dbReference type="Gramene" id="OGLUM04G07410.1">
    <property type="protein sequence ID" value="OGLUM04G07410.1"/>
    <property type="gene ID" value="OGLUM04G07410"/>
</dbReference>
<organism evidence="2">
    <name type="scientific">Oryza glumipatula</name>
    <dbReference type="NCBI Taxonomy" id="40148"/>
    <lineage>
        <taxon>Eukaryota</taxon>
        <taxon>Viridiplantae</taxon>
        <taxon>Streptophyta</taxon>
        <taxon>Embryophyta</taxon>
        <taxon>Tracheophyta</taxon>
        <taxon>Spermatophyta</taxon>
        <taxon>Magnoliopsida</taxon>
        <taxon>Liliopsida</taxon>
        <taxon>Poales</taxon>
        <taxon>Poaceae</taxon>
        <taxon>BOP clade</taxon>
        <taxon>Oryzoideae</taxon>
        <taxon>Oryzeae</taxon>
        <taxon>Oryzinae</taxon>
        <taxon>Oryza</taxon>
    </lineage>
</organism>
<reference evidence="2" key="1">
    <citation type="submission" date="2015-04" db="UniProtKB">
        <authorList>
            <consortium name="EnsemblPlants"/>
        </authorList>
    </citation>
    <scope>IDENTIFICATION</scope>
</reference>
<keyword evidence="3" id="KW-1185">Reference proteome</keyword>
<feature type="region of interest" description="Disordered" evidence="1">
    <location>
        <begin position="31"/>
        <end position="54"/>
    </location>
</feature>